<dbReference type="EMBL" id="BGPR01000493">
    <property type="protein sequence ID" value="GBM23159.1"/>
    <property type="molecule type" value="Genomic_DNA"/>
</dbReference>
<gene>
    <name evidence="1" type="ORF">AVEN_147076_1</name>
</gene>
<dbReference type="Proteomes" id="UP000499080">
    <property type="component" value="Unassembled WGS sequence"/>
</dbReference>
<sequence length="73" mass="8141">MVPTNEYSIAFEELSKKIAAEDKSDALYLDGEVPEYSDLKTNSETDLENTPVLEEYRGSNSSTNVGIIHPFNL</sequence>
<proteinExistence type="predicted"/>
<accession>A0A4Y2E4C7</accession>
<keyword evidence="2" id="KW-1185">Reference proteome</keyword>
<comment type="caution">
    <text evidence="1">The sequence shown here is derived from an EMBL/GenBank/DDBJ whole genome shotgun (WGS) entry which is preliminary data.</text>
</comment>
<evidence type="ECO:0000313" key="1">
    <source>
        <dbReference type="EMBL" id="GBM23159.1"/>
    </source>
</evidence>
<name>A0A4Y2E4C7_ARAVE</name>
<organism evidence="1 2">
    <name type="scientific">Araneus ventricosus</name>
    <name type="common">Orbweaver spider</name>
    <name type="synonym">Epeira ventricosa</name>
    <dbReference type="NCBI Taxonomy" id="182803"/>
    <lineage>
        <taxon>Eukaryota</taxon>
        <taxon>Metazoa</taxon>
        <taxon>Ecdysozoa</taxon>
        <taxon>Arthropoda</taxon>
        <taxon>Chelicerata</taxon>
        <taxon>Arachnida</taxon>
        <taxon>Araneae</taxon>
        <taxon>Araneomorphae</taxon>
        <taxon>Entelegynae</taxon>
        <taxon>Araneoidea</taxon>
        <taxon>Araneidae</taxon>
        <taxon>Araneus</taxon>
    </lineage>
</organism>
<protein>
    <submittedName>
        <fullName evidence="1">Uncharacterized protein</fullName>
    </submittedName>
</protein>
<reference evidence="1 2" key="1">
    <citation type="journal article" date="2019" name="Sci. Rep.">
        <title>Orb-weaving spider Araneus ventricosus genome elucidates the spidroin gene catalogue.</title>
        <authorList>
            <person name="Kono N."/>
            <person name="Nakamura H."/>
            <person name="Ohtoshi R."/>
            <person name="Moran D.A.P."/>
            <person name="Shinohara A."/>
            <person name="Yoshida Y."/>
            <person name="Fujiwara M."/>
            <person name="Mori M."/>
            <person name="Tomita M."/>
            <person name="Arakawa K."/>
        </authorList>
    </citation>
    <scope>NUCLEOTIDE SEQUENCE [LARGE SCALE GENOMIC DNA]</scope>
</reference>
<evidence type="ECO:0000313" key="2">
    <source>
        <dbReference type="Proteomes" id="UP000499080"/>
    </source>
</evidence>
<dbReference type="AlphaFoldDB" id="A0A4Y2E4C7"/>